<dbReference type="Gene3D" id="3.30.1120.90">
    <property type="entry name" value="Nucleosome assembly protein"/>
    <property type="match status" value="1"/>
</dbReference>
<evidence type="ECO:0000256" key="4">
    <source>
        <dbReference type="ARBA" id="ARBA00022490"/>
    </source>
</evidence>
<evidence type="ECO:0000256" key="2">
    <source>
        <dbReference type="ARBA" id="ARBA00004496"/>
    </source>
</evidence>
<accession>A0AAV2IJZ3</accession>
<evidence type="ECO:0000256" key="5">
    <source>
        <dbReference type="ARBA" id="ARBA00023242"/>
    </source>
</evidence>
<dbReference type="GO" id="GO:0005634">
    <property type="term" value="C:nucleus"/>
    <property type="evidence" value="ECO:0007669"/>
    <property type="project" value="UniProtKB-SubCell"/>
</dbReference>
<sequence>MATPAKVSKPEGKNNHDAADEQADKEQQEAIEQIDEVQNEIDKLNENASEEILKVEQKYNTLRQPYFKKRSDLIAKIPNFWVTAFVNHPQVSALLNEDDEEALQYLTKVEVQEFEDIKSGYRINFYFDSNPYFSNEMLTKEFHLNDTGDPSSQSTPIKWKEGKDLTKKGNATKGKKRSLEEQESFFSWFGDHGDAGADELGEVIKDDIWPNPLQYYLASEIDEETGGDGGEDDLDDEGNYEDEEEPDEEGEEEGEGEEEDEEEEG</sequence>
<dbReference type="InterPro" id="IPR037231">
    <property type="entry name" value="NAP-like_sf"/>
</dbReference>
<comment type="similarity">
    <text evidence="3 6">Belongs to the nucleosome assembly protein (NAP) family.</text>
</comment>
<feature type="region of interest" description="Disordered" evidence="7">
    <location>
        <begin position="1"/>
        <end position="29"/>
    </location>
</feature>
<dbReference type="GO" id="GO:0005737">
    <property type="term" value="C:cytoplasm"/>
    <property type="evidence" value="ECO:0007669"/>
    <property type="project" value="UniProtKB-SubCell"/>
</dbReference>
<dbReference type="Proteomes" id="UP001497497">
    <property type="component" value="Unassembled WGS sequence"/>
</dbReference>
<comment type="subcellular location">
    <subcellularLocation>
        <location evidence="2">Cytoplasm</location>
    </subcellularLocation>
    <subcellularLocation>
        <location evidence="1">Nucleus</location>
    </subcellularLocation>
</comment>
<name>A0AAV2IJZ3_LYMST</name>
<evidence type="ECO:0000256" key="1">
    <source>
        <dbReference type="ARBA" id="ARBA00004123"/>
    </source>
</evidence>
<dbReference type="InterPro" id="IPR002164">
    <property type="entry name" value="NAP_family"/>
</dbReference>
<dbReference type="EMBL" id="CAXITT010000970">
    <property type="protein sequence ID" value="CAL1547404.1"/>
    <property type="molecule type" value="Genomic_DNA"/>
</dbReference>
<evidence type="ECO:0000256" key="7">
    <source>
        <dbReference type="SAM" id="MobiDB-lite"/>
    </source>
</evidence>
<proteinExistence type="inferred from homology"/>
<feature type="region of interest" description="Disordered" evidence="7">
    <location>
        <begin position="144"/>
        <end position="178"/>
    </location>
</feature>
<comment type="caution">
    <text evidence="8">The sequence shown here is derived from an EMBL/GenBank/DDBJ whole genome shotgun (WGS) entry which is preliminary data.</text>
</comment>
<dbReference type="FunFam" id="3.30.1120.90:FF:000002">
    <property type="entry name" value="Testis-specific Y-encoded-like protein 2"/>
    <property type="match status" value="1"/>
</dbReference>
<dbReference type="PANTHER" id="PTHR11875">
    <property type="entry name" value="TESTIS-SPECIFIC Y-ENCODED PROTEIN"/>
    <property type="match status" value="1"/>
</dbReference>
<feature type="compositionally biased region" description="Basic and acidic residues" evidence="7">
    <location>
        <begin position="8"/>
        <end position="28"/>
    </location>
</feature>
<dbReference type="FunFam" id="1.20.5.1500:FF:000003">
    <property type="entry name" value="SET isoform 2"/>
    <property type="match status" value="1"/>
</dbReference>
<keyword evidence="9" id="KW-1185">Reference proteome</keyword>
<dbReference type="AlphaFoldDB" id="A0AAV2IJZ3"/>
<dbReference type="SUPFAM" id="SSF143113">
    <property type="entry name" value="NAP-like"/>
    <property type="match status" value="1"/>
</dbReference>
<evidence type="ECO:0000313" key="9">
    <source>
        <dbReference type="Proteomes" id="UP001497497"/>
    </source>
</evidence>
<dbReference type="Pfam" id="PF00956">
    <property type="entry name" value="NAP"/>
    <property type="match status" value="1"/>
</dbReference>
<feature type="compositionally biased region" description="Acidic residues" evidence="7">
    <location>
        <begin position="220"/>
        <end position="265"/>
    </location>
</feature>
<dbReference type="GO" id="GO:0006334">
    <property type="term" value="P:nucleosome assembly"/>
    <property type="evidence" value="ECO:0007669"/>
    <property type="project" value="InterPro"/>
</dbReference>
<feature type="region of interest" description="Disordered" evidence="7">
    <location>
        <begin position="215"/>
        <end position="265"/>
    </location>
</feature>
<evidence type="ECO:0008006" key="10">
    <source>
        <dbReference type="Google" id="ProtNLM"/>
    </source>
</evidence>
<feature type="compositionally biased region" description="Basic and acidic residues" evidence="7">
    <location>
        <begin position="158"/>
        <end position="167"/>
    </location>
</feature>
<keyword evidence="4" id="KW-0963">Cytoplasm</keyword>
<evidence type="ECO:0000256" key="6">
    <source>
        <dbReference type="RuleBase" id="RU003876"/>
    </source>
</evidence>
<keyword evidence="5" id="KW-0539">Nucleus</keyword>
<gene>
    <name evidence="8" type="ORF">GSLYS_00020729001</name>
</gene>
<evidence type="ECO:0000313" key="8">
    <source>
        <dbReference type="EMBL" id="CAL1547404.1"/>
    </source>
</evidence>
<dbReference type="Gene3D" id="1.20.5.1500">
    <property type="match status" value="1"/>
</dbReference>
<reference evidence="8 9" key="1">
    <citation type="submission" date="2024-04" db="EMBL/GenBank/DDBJ databases">
        <authorList>
            <consortium name="Genoscope - CEA"/>
            <person name="William W."/>
        </authorList>
    </citation>
    <scope>NUCLEOTIDE SEQUENCE [LARGE SCALE GENOMIC DNA]</scope>
</reference>
<protein>
    <recommendedName>
        <fullName evidence="10">Protein SET</fullName>
    </recommendedName>
</protein>
<evidence type="ECO:0000256" key="3">
    <source>
        <dbReference type="ARBA" id="ARBA00009947"/>
    </source>
</evidence>
<organism evidence="8 9">
    <name type="scientific">Lymnaea stagnalis</name>
    <name type="common">Great pond snail</name>
    <name type="synonym">Helix stagnalis</name>
    <dbReference type="NCBI Taxonomy" id="6523"/>
    <lineage>
        <taxon>Eukaryota</taxon>
        <taxon>Metazoa</taxon>
        <taxon>Spiralia</taxon>
        <taxon>Lophotrochozoa</taxon>
        <taxon>Mollusca</taxon>
        <taxon>Gastropoda</taxon>
        <taxon>Heterobranchia</taxon>
        <taxon>Euthyneura</taxon>
        <taxon>Panpulmonata</taxon>
        <taxon>Hygrophila</taxon>
        <taxon>Lymnaeoidea</taxon>
        <taxon>Lymnaeidae</taxon>
        <taxon>Lymnaea</taxon>
    </lineage>
</organism>